<dbReference type="Proteomes" id="UP000054691">
    <property type="component" value="Unassembled WGS sequence"/>
</dbReference>
<dbReference type="InterPro" id="IPR010352">
    <property type="entry name" value="DUF945"/>
</dbReference>
<dbReference type="Pfam" id="PF06097">
    <property type="entry name" value="DUF945"/>
    <property type="match status" value="1"/>
</dbReference>
<keyword evidence="4" id="KW-1185">Reference proteome</keyword>
<evidence type="ECO:0000256" key="1">
    <source>
        <dbReference type="SAM" id="MobiDB-lite"/>
    </source>
</evidence>
<proteinExistence type="predicted"/>
<reference evidence="2 4" key="1">
    <citation type="submission" date="2015-11" db="EMBL/GenBank/DDBJ databases">
        <title>Genomic analysis of 38 Legionella species identifies large and diverse effector repertoires.</title>
        <authorList>
            <person name="Burstein D."/>
            <person name="Amaro F."/>
            <person name="Zusman T."/>
            <person name="Lifshitz Z."/>
            <person name="Cohen O."/>
            <person name="Gilbert J.A."/>
            <person name="Pupko T."/>
            <person name="Shuman H.A."/>
            <person name="Segal G."/>
        </authorList>
    </citation>
    <scope>NUCLEOTIDE SEQUENCE [LARGE SCALE GENOMIC DNA]</scope>
    <source>
        <strain evidence="2 4">Lyon 8420412</strain>
    </source>
</reference>
<dbReference type="OrthoDB" id="6222832at2"/>
<dbReference type="EMBL" id="UGOB01000001">
    <property type="protein sequence ID" value="STX41743.1"/>
    <property type="molecule type" value="Genomic_DNA"/>
</dbReference>
<gene>
    <name evidence="3" type="primary">ydgA</name>
    <name evidence="2" type="ORF">Lgra_0632</name>
    <name evidence="3" type="ORF">NCTC12388_00375</name>
</gene>
<organism evidence="3 5">
    <name type="scientific">Legionella gratiana</name>
    <dbReference type="NCBI Taxonomy" id="45066"/>
    <lineage>
        <taxon>Bacteria</taxon>
        <taxon>Pseudomonadati</taxon>
        <taxon>Pseudomonadota</taxon>
        <taxon>Gammaproteobacteria</taxon>
        <taxon>Legionellales</taxon>
        <taxon>Legionellaceae</taxon>
        <taxon>Legionella</taxon>
    </lineage>
</organism>
<dbReference type="Proteomes" id="UP000254476">
    <property type="component" value="Unassembled WGS sequence"/>
</dbReference>
<reference evidence="3 5" key="2">
    <citation type="submission" date="2018-06" db="EMBL/GenBank/DDBJ databases">
        <authorList>
            <consortium name="Pathogen Informatics"/>
            <person name="Doyle S."/>
        </authorList>
    </citation>
    <scope>NUCLEOTIDE SEQUENCE [LARGE SCALE GENOMIC DNA]</scope>
    <source>
        <strain evidence="3 5">NCTC12388</strain>
    </source>
</reference>
<evidence type="ECO:0000313" key="5">
    <source>
        <dbReference type="Proteomes" id="UP000254476"/>
    </source>
</evidence>
<accession>A0A378J1X3</accession>
<evidence type="ECO:0000313" key="3">
    <source>
        <dbReference type="EMBL" id="STX41743.1"/>
    </source>
</evidence>
<dbReference type="RefSeq" id="WP_058497838.1">
    <property type="nucleotide sequence ID" value="NZ_CAAAHW010000008.1"/>
</dbReference>
<evidence type="ECO:0000313" key="2">
    <source>
        <dbReference type="EMBL" id="KTD14601.1"/>
    </source>
</evidence>
<sequence length="492" mass="54725">MKKFAGLVIILAVLILGGYYGMGALTEKSIRKTIKVIDQSNGLSADIEQYHRGLFNSEAKIKWHLHVPERVVTDANGQSQTIPAQDYRTEMPLTIHHGPVIVANDHIRFGFGYAEAVFPFPPQYNDQFNAQFTQESIKPQLDLYIFVNYLNESTVEFNVPNFKLITKDGSGNFEWLGMNSSTTMTSGVKKVKGSVVLDGLNATKDDTKITLSKVSSDYDLHETPAGLYLGDANFNLPSFDVFVKDQKMFGINNLAIKSDSDIEQHLFNTHFNVSLKSMLANGQNYGPGNLDIALRNLDADVLAKINEQTRAMQNGDEVQRQQAMLALLPELPKLFSKGAELEISQLSFKIPQGQIEGNLYITLPKGENSNPFELMQKIQGKAKLQVPAEAVKEIMKQSIMQQLSKEPNLQQTLMQQLQANQATNQPAAKTTQPAPTPTAEQLADMQTEKQLNALKQSGFIIAQGTDYIIEVSLEQGKFIINGKPYDPSMMKF</sequence>
<feature type="region of interest" description="Disordered" evidence="1">
    <location>
        <begin position="418"/>
        <end position="440"/>
    </location>
</feature>
<dbReference type="EMBL" id="LNYE01000006">
    <property type="protein sequence ID" value="KTD14601.1"/>
    <property type="molecule type" value="Genomic_DNA"/>
</dbReference>
<evidence type="ECO:0000313" key="4">
    <source>
        <dbReference type="Proteomes" id="UP000054691"/>
    </source>
</evidence>
<name>A0A378J1X3_9GAMM</name>
<dbReference type="STRING" id="45066.Lgra_0632"/>
<dbReference type="AlphaFoldDB" id="A0A378J1X3"/>
<protein>
    <submittedName>
        <fullName evidence="2 3">Membrane protein YdgA-like protein</fullName>
    </submittedName>
</protein>